<dbReference type="EMBL" id="HE796683">
    <property type="protein sequence ID" value="CCG98027.1"/>
    <property type="molecule type" value="Genomic_DNA"/>
</dbReference>
<dbReference type="HOGENOM" id="CLU_1508457_0_0_10"/>
<name>I0K1M4_9BACT</name>
<dbReference type="RefSeq" id="WP_015329127.1">
    <property type="nucleotide sequence ID" value="NC_020054.1"/>
</dbReference>
<organism evidence="1 2">
    <name type="scientific">Fibrella aestuarina BUZ 2</name>
    <dbReference type="NCBI Taxonomy" id="1166018"/>
    <lineage>
        <taxon>Bacteria</taxon>
        <taxon>Pseudomonadati</taxon>
        <taxon>Bacteroidota</taxon>
        <taxon>Cytophagia</taxon>
        <taxon>Cytophagales</taxon>
        <taxon>Spirosomataceae</taxon>
        <taxon>Fibrella</taxon>
    </lineage>
</organism>
<proteinExistence type="predicted"/>
<keyword evidence="2" id="KW-1185">Reference proteome</keyword>
<evidence type="ECO:0000313" key="2">
    <source>
        <dbReference type="Proteomes" id="UP000011058"/>
    </source>
</evidence>
<dbReference type="PROSITE" id="PS51257">
    <property type="entry name" value="PROKAR_LIPOPROTEIN"/>
    <property type="match status" value="1"/>
</dbReference>
<dbReference type="PATRIC" id="fig|1166018.3.peg.13"/>
<evidence type="ECO:0000313" key="1">
    <source>
        <dbReference type="EMBL" id="CCG98027.1"/>
    </source>
</evidence>
<dbReference type="OrthoDB" id="949109at2"/>
<sequence length="178" mass="19460">MVTRMLSALVGLSLVFVMGCKKTDDPGSGTTDTTPTSLVGNWKVTAFKLDPAWPKVVNGSPEQFTDYLQYLKRINETCLTDVTWTFAQDGRYTTNKESLPTCGANGPNSTFIVDYLVDPNGTYVESANQLKLIGAGNLTSLLLTKAYAPGNLVTLQWKDQDLSNQGVQTTYTMTLTKQ</sequence>
<dbReference type="eggNOG" id="ENOG502ZV0K">
    <property type="taxonomic scope" value="Bacteria"/>
</dbReference>
<protein>
    <recommendedName>
        <fullName evidence="3">Lipocalin-like domain-containing protein</fullName>
    </recommendedName>
</protein>
<dbReference type="Proteomes" id="UP000011058">
    <property type="component" value="Chromosome"/>
</dbReference>
<gene>
    <name evidence="1" type="ORF">FAES_0013</name>
</gene>
<reference evidence="1 2" key="1">
    <citation type="journal article" date="2012" name="J. Bacteriol.">
        <title>Genome Sequence of Fibrella aestuarina BUZ 2T, a Filamentous Marine Bacterium.</title>
        <authorList>
            <person name="Filippini M."/>
            <person name="Qi W."/>
            <person name="Blom J."/>
            <person name="Goesmann A."/>
            <person name="Smits T.H."/>
            <person name="Bagheri H.C."/>
        </authorList>
    </citation>
    <scope>NUCLEOTIDE SEQUENCE [LARGE SCALE GENOMIC DNA]</scope>
    <source>
        <strain evidence="2">BUZ 2T</strain>
    </source>
</reference>
<accession>I0K1M4</accession>
<evidence type="ECO:0008006" key="3">
    <source>
        <dbReference type="Google" id="ProtNLM"/>
    </source>
</evidence>
<dbReference type="AlphaFoldDB" id="I0K1M4"/>
<dbReference type="KEGG" id="fae:FAES_0013"/>